<sequence>MMYPDYSQNNSDITEIVDTDKEEIADKIIELAKKSNIPLQDNTSLISNLIEMDLGENIPPQLYSVIAEILLMLDDIETNL</sequence>
<dbReference type="Pfam" id="PF01312">
    <property type="entry name" value="Bac_export_2"/>
    <property type="match status" value="1"/>
</dbReference>
<protein>
    <submittedName>
        <fullName evidence="1">Flagellar biosynthesis (FlhS-related protein)</fullName>
    </submittedName>
</protein>
<dbReference type="GO" id="GO:0016020">
    <property type="term" value="C:membrane"/>
    <property type="evidence" value="ECO:0007669"/>
    <property type="project" value="InterPro"/>
</dbReference>
<dbReference type="AlphaFoldDB" id="R1CQ77"/>
<proteinExistence type="predicted"/>
<reference evidence="1 2" key="1">
    <citation type="journal article" date="2015" name="Geomicrobiol. J.">
        <title>Caldisalinibacter kiritimatiensis gen. nov., sp. nov., a moderately thermohalophilic thiosulfate-reducing bacterium from a hypersaline microbial mat.</title>
        <authorList>
            <person name="Ben Hania W."/>
            <person name="Joseph M."/>
            <person name="Fiebig A."/>
            <person name="Bunk B."/>
            <person name="Klenk H.-P."/>
            <person name="Fardeau M.-L."/>
            <person name="Spring S."/>
        </authorList>
    </citation>
    <scope>NUCLEOTIDE SEQUENCE [LARGE SCALE GENOMIC DNA]</scope>
    <source>
        <strain evidence="1 2">L21-TH-D2</strain>
    </source>
</reference>
<dbReference type="InterPro" id="IPR006135">
    <property type="entry name" value="T3SS_substrate_exporter"/>
</dbReference>
<keyword evidence="1" id="KW-0969">Cilium</keyword>
<evidence type="ECO:0000313" key="2">
    <source>
        <dbReference type="Proteomes" id="UP000013378"/>
    </source>
</evidence>
<comment type="caution">
    <text evidence="1">The sequence shown here is derived from an EMBL/GenBank/DDBJ whole genome shotgun (WGS) entry which is preliminary data.</text>
</comment>
<dbReference type="EMBL" id="ARZA01000111">
    <property type="protein sequence ID" value="EOD00831.1"/>
    <property type="molecule type" value="Genomic_DNA"/>
</dbReference>
<dbReference type="STRING" id="1304284.L21TH_1107"/>
<gene>
    <name evidence="1" type="ORF">L21TH_1107</name>
</gene>
<dbReference type="SUPFAM" id="SSF160544">
    <property type="entry name" value="EscU C-terminal domain-like"/>
    <property type="match status" value="1"/>
</dbReference>
<keyword evidence="1" id="KW-0282">Flagellum</keyword>
<organism evidence="1 2">
    <name type="scientific">Caldisalinibacter kiritimatiensis</name>
    <dbReference type="NCBI Taxonomy" id="1304284"/>
    <lineage>
        <taxon>Bacteria</taxon>
        <taxon>Bacillati</taxon>
        <taxon>Bacillota</taxon>
        <taxon>Tissierellia</taxon>
        <taxon>Tissierellales</taxon>
        <taxon>Thermohalobacteraceae</taxon>
        <taxon>Caldisalinibacter</taxon>
    </lineage>
</organism>
<evidence type="ECO:0000313" key="1">
    <source>
        <dbReference type="EMBL" id="EOD00831.1"/>
    </source>
</evidence>
<keyword evidence="1" id="KW-0966">Cell projection</keyword>
<dbReference type="OrthoDB" id="9810419at2"/>
<dbReference type="PATRIC" id="fig|1304284.3.peg.1084"/>
<dbReference type="Proteomes" id="UP000013378">
    <property type="component" value="Unassembled WGS sequence"/>
</dbReference>
<dbReference type="Gene3D" id="3.40.1690.10">
    <property type="entry name" value="secretion proteins EscU"/>
    <property type="match status" value="1"/>
</dbReference>
<dbReference type="GO" id="GO:0009306">
    <property type="term" value="P:protein secretion"/>
    <property type="evidence" value="ECO:0007669"/>
    <property type="project" value="InterPro"/>
</dbReference>
<name>R1CQ77_9FIRM</name>
<dbReference type="eggNOG" id="COG2257">
    <property type="taxonomic scope" value="Bacteria"/>
</dbReference>
<dbReference type="InterPro" id="IPR029025">
    <property type="entry name" value="T3SS_substrate_exporter_C"/>
</dbReference>
<dbReference type="RefSeq" id="WP_006311250.1">
    <property type="nucleotide sequence ID" value="NZ_ARZA01000111.1"/>
</dbReference>
<accession>R1CQ77</accession>
<keyword evidence="2" id="KW-1185">Reference proteome</keyword>